<reference evidence="1 2" key="1">
    <citation type="journal article" date="2019" name="Int. J. Syst. Evol. Microbiol.">
        <title>The Global Catalogue of Microorganisms (GCM) 10K type strain sequencing project: providing services to taxonomists for standard genome sequencing and annotation.</title>
        <authorList>
            <consortium name="The Broad Institute Genomics Platform"/>
            <consortium name="The Broad Institute Genome Sequencing Center for Infectious Disease"/>
            <person name="Wu L."/>
            <person name="Ma J."/>
        </authorList>
    </citation>
    <scope>NUCLEOTIDE SEQUENCE [LARGE SCALE GENOMIC DNA]</scope>
    <source>
        <strain evidence="1 2">JCM 13022</strain>
    </source>
</reference>
<keyword evidence="2" id="KW-1185">Reference proteome</keyword>
<dbReference type="EMBL" id="BAAALM010000012">
    <property type="protein sequence ID" value="GAA1209729.1"/>
    <property type="molecule type" value="Genomic_DNA"/>
</dbReference>
<evidence type="ECO:0000313" key="1">
    <source>
        <dbReference type="EMBL" id="GAA1209729.1"/>
    </source>
</evidence>
<accession>A0ABN1VIU8</accession>
<protein>
    <submittedName>
        <fullName evidence="1">Uncharacterized protein</fullName>
    </submittedName>
</protein>
<organism evidence="1 2">
    <name type="scientific">Prauserella alba</name>
    <dbReference type="NCBI Taxonomy" id="176898"/>
    <lineage>
        <taxon>Bacteria</taxon>
        <taxon>Bacillati</taxon>
        <taxon>Actinomycetota</taxon>
        <taxon>Actinomycetes</taxon>
        <taxon>Pseudonocardiales</taxon>
        <taxon>Pseudonocardiaceae</taxon>
        <taxon>Prauserella</taxon>
    </lineage>
</organism>
<comment type="caution">
    <text evidence="1">The sequence shown here is derived from an EMBL/GenBank/DDBJ whole genome shotgun (WGS) entry which is preliminary data.</text>
</comment>
<proteinExistence type="predicted"/>
<gene>
    <name evidence="1" type="ORF">GCM10009675_32660</name>
</gene>
<name>A0ABN1VIU8_9PSEU</name>
<sequence>MRCQGPTANVPAWCTYLSMNSLAPDSATITREAVQQTQSSDSDRTSFDRFEARMVLINGTGMEEEFANRKMIRVVG</sequence>
<dbReference type="Proteomes" id="UP001500467">
    <property type="component" value="Unassembled WGS sequence"/>
</dbReference>
<evidence type="ECO:0000313" key="2">
    <source>
        <dbReference type="Proteomes" id="UP001500467"/>
    </source>
</evidence>